<dbReference type="Pfam" id="PF14907">
    <property type="entry name" value="NTP_transf_5"/>
    <property type="match status" value="1"/>
</dbReference>
<dbReference type="Proteomes" id="UP000013047">
    <property type="component" value="Unassembled WGS sequence"/>
</dbReference>
<comment type="caution">
    <text evidence="1">The sequence shown here is derived from an EMBL/GenBank/DDBJ whole genome shotgun (WGS) entry which is preliminary data.</text>
</comment>
<gene>
    <name evidence="1" type="ORF">C667_19183</name>
</gene>
<dbReference type="RefSeq" id="WP_004376187.1">
    <property type="nucleotide sequence ID" value="NZ_AMXF01000225.1"/>
</dbReference>
<dbReference type="AlphaFoldDB" id="N6YM84"/>
<dbReference type="InterPro" id="IPR039498">
    <property type="entry name" value="NTP_transf_5"/>
</dbReference>
<proteinExistence type="predicted"/>
<organism evidence="1 2">
    <name type="scientific">Thauera phenylacetica B4P</name>
    <dbReference type="NCBI Taxonomy" id="1234382"/>
    <lineage>
        <taxon>Bacteria</taxon>
        <taxon>Pseudomonadati</taxon>
        <taxon>Pseudomonadota</taxon>
        <taxon>Betaproteobacteria</taxon>
        <taxon>Rhodocyclales</taxon>
        <taxon>Zoogloeaceae</taxon>
        <taxon>Thauera</taxon>
    </lineage>
</organism>
<evidence type="ECO:0000313" key="1">
    <source>
        <dbReference type="EMBL" id="ENO95401.1"/>
    </source>
</evidence>
<evidence type="ECO:0008006" key="3">
    <source>
        <dbReference type="Google" id="ProtNLM"/>
    </source>
</evidence>
<name>N6YM84_9RHOO</name>
<dbReference type="EMBL" id="AMXF01000225">
    <property type="protein sequence ID" value="ENO95401.1"/>
    <property type="molecule type" value="Genomic_DNA"/>
</dbReference>
<protein>
    <recommendedName>
        <fullName evidence="3">Nucleotidyltransferase family protein</fullName>
    </recommendedName>
</protein>
<dbReference type="OrthoDB" id="5497963at2"/>
<sequence length="367" mass="40285">MSPRASAETALLLRALHAPVELDEPGWDGLLRRARACGLHARLAAAQAATPGLPDVVRRHFLSATRIAAYRRKLMEAELFQLAALCDTGFPVVVLKGAAYALQRRRMATGRFVSDVDLLVPAAHLRTMEQALLAAGWRSEALSPYDERYYRDWSHETPPLRFPGHSLELDLHHAITPVTGSLAFDPAPLFARCEPLAGTPFHALAAEDQVLHACVHCFHDGDLALRVREVVDIDGLLRELAVRAGFWDNLLARAAELGLQRPLWYGLHFARAWLDCPVPAAVLATLPAPAAPVRRIMDALVARAMLPGDLDGPPSPGVRLARTAMLVRYHRLRMPAHLLLPHLVRKTLLRLRASIAAKKEAPDASAP</sequence>
<evidence type="ECO:0000313" key="2">
    <source>
        <dbReference type="Proteomes" id="UP000013047"/>
    </source>
</evidence>
<keyword evidence="2" id="KW-1185">Reference proteome</keyword>
<reference evidence="1 2" key="1">
    <citation type="submission" date="2012-09" db="EMBL/GenBank/DDBJ databases">
        <title>Draft Genome Sequences of 6 Strains from Genus Thauera.</title>
        <authorList>
            <person name="Liu B."/>
            <person name="Shapleigh J.P."/>
            <person name="Frostegard A.H."/>
        </authorList>
    </citation>
    <scope>NUCLEOTIDE SEQUENCE [LARGE SCALE GENOMIC DNA]</scope>
    <source>
        <strain evidence="1 2">B4P</strain>
    </source>
</reference>
<accession>N6YM84</accession>